<protein>
    <submittedName>
        <fullName evidence="1">Siderophore ferric iron reductase</fullName>
    </submittedName>
</protein>
<organism evidence="1 2">
    <name type="scientific">Marinomonas phaeophyticola</name>
    <dbReference type="NCBI Taxonomy" id="3004091"/>
    <lineage>
        <taxon>Bacteria</taxon>
        <taxon>Pseudomonadati</taxon>
        <taxon>Pseudomonadota</taxon>
        <taxon>Gammaproteobacteria</taxon>
        <taxon>Oceanospirillales</taxon>
        <taxon>Oceanospirillaceae</taxon>
        <taxon>Marinomonas</taxon>
    </lineage>
</organism>
<keyword evidence="2" id="KW-1185">Reference proteome</keyword>
<name>A0ABT4JTW9_9GAMM</name>
<dbReference type="EMBL" id="JAPUBN010000015">
    <property type="protein sequence ID" value="MCZ2721851.1"/>
    <property type="molecule type" value="Genomic_DNA"/>
</dbReference>
<dbReference type="Proteomes" id="UP001149719">
    <property type="component" value="Unassembled WGS sequence"/>
</dbReference>
<comment type="caution">
    <text evidence="1">The sequence shown here is derived from an EMBL/GenBank/DDBJ whole genome shotgun (WGS) entry which is preliminary data.</text>
</comment>
<evidence type="ECO:0000313" key="2">
    <source>
        <dbReference type="Proteomes" id="UP001149719"/>
    </source>
</evidence>
<dbReference type="RefSeq" id="WP_269124987.1">
    <property type="nucleotide sequence ID" value="NZ_JAPUBN010000015.1"/>
</dbReference>
<accession>A0ABT4JTW9</accession>
<dbReference type="NCBIfam" id="TIGR03950">
    <property type="entry name" value="sidero_Fe_reduc"/>
    <property type="match status" value="1"/>
</dbReference>
<reference evidence="1" key="1">
    <citation type="submission" date="2022-12" db="EMBL/GenBank/DDBJ databases">
        <title>Marinomonas 15G1-11 sp. nov, isolated from marine algae.</title>
        <authorList>
            <person name="Butt M."/>
            <person name="Choi D.G."/>
            <person name="Kim J.M."/>
            <person name="Lee J.K."/>
            <person name="Baek J.H."/>
            <person name="Jeon C.O."/>
        </authorList>
    </citation>
    <scope>NUCLEOTIDE SEQUENCE</scope>
    <source>
        <strain evidence="1">15G1-11</strain>
    </source>
</reference>
<gene>
    <name evidence="1" type="ORF">O1D97_09370</name>
</gene>
<evidence type="ECO:0000313" key="1">
    <source>
        <dbReference type="EMBL" id="MCZ2721851.1"/>
    </source>
</evidence>
<sequence>MMKPLDQLFAGAQQFYEPLKGKEWQEEDAIDYFSCCSATKALRNLKQGLQQAHPEAGIPYWRIRAWELSWWQPVSLALMCVYHLKQVPDTLASIQQYQYHNYIAGYTLRDGTWLIGSLEARIQSAASQLALLFDPLVNSHTDEFKGKSTLYKALLADLMMGYLTTATQNIPKYNPKKIQEDYLKWSSPMALPLDPIDRLERQGHQIIFHRRTCCLTFRCQKNDLCNNCPKQKKSQPRHV</sequence>
<dbReference type="InterPro" id="IPR023998">
    <property type="entry name" value="FCR-like"/>
</dbReference>
<proteinExistence type="predicted"/>